<feature type="compositionally biased region" description="Polar residues" evidence="1">
    <location>
        <begin position="33"/>
        <end position="46"/>
    </location>
</feature>
<dbReference type="GeneID" id="66110719"/>
<dbReference type="EMBL" id="MU250583">
    <property type="protein sequence ID" value="KAG7439831.1"/>
    <property type="molecule type" value="Genomic_DNA"/>
</dbReference>
<organism evidence="2 3">
    <name type="scientific">Guyanagaster necrorhizus</name>
    <dbReference type="NCBI Taxonomy" id="856835"/>
    <lineage>
        <taxon>Eukaryota</taxon>
        <taxon>Fungi</taxon>
        <taxon>Dikarya</taxon>
        <taxon>Basidiomycota</taxon>
        <taxon>Agaricomycotina</taxon>
        <taxon>Agaricomycetes</taxon>
        <taxon>Agaricomycetidae</taxon>
        <taxon>Agaricales</taxon>
        <taxon>Marasmiineae</taxon>
        <taxon>Physalacriaceae</taxon>
        <taxon>Guyanagaster</taxon>
    </lineage>
</organism>
<evidence type="ECO:0000256" key="1">
    <source>
        <dbReference type="SAM" id="MobiDB-lite"/>
    </source>
</evidence>
<feature type="region of interest" description="Disordered" evidence="1">
    <location>
        <begin position="29"/>
        <end position="155"/>
    </location>
</feature>
<evidence type="ECO:0000313" key="3">
    <source>
        <dbReference type="Proteomes" id="UP000812287"/>
    </source>
</evidence>
<dbReference type="Proteomes" id="UP000812287">
    <property type="component" value="Unassembled WGS sequence"/>
</dbReference>
<reference evidence="2" key="1">
    <citation type="submission" date="2020-11" db="EMBL/GenBank/DDBJ databases">
        <title>Adaptations for nitrogen fixation in a non-lichenized fungal sporocarp promotes dispersal by wood-feeding termites.</title>
        <authorList>
            <consortium name="DOE Joint Genome Institute"/>
            <person name="Koch R.A."/>
            <person name="Yoon G."/>
            <person name="Arayal U."/>
            <person name="Lail K."/>
            <person name="Amirebrahimi M."/>
            <person name="Labutti K."/>
            <person name="Lipzen A."/>
            <person name="Riley R."/>
            <person name="Barry K."/>
            <person name="Henrissat B."/>
            <person name="Grigoriev I.V."/>
            <person name="Herr J.R."/>
            <person name="Aime M.C."/>
        </authorList>
    </citation>
    <scope>NUCLEOTIDE SEQUENCE</scope>
    <source>
        <strain evidence="2">MCA 3950</strain>
    </source>
</reference>
<feature type="region of interest" description="Disordered" evidence="1">
    <location>
        <begin position="171"/>
        <end position="241"/>
    </location>
</feature>
<dbReference type="AlphaFoldDB" id="A0A9P7VF68"/>
<keyword evidence="3" id="KW-1185">Reference proteome</keyword>
<name>A0A9P7VF68_9AGAR</name>
<gene>
    <name evidence="2" type="ORF">BT62DRAFT_957674</name>
</gene>
<feature type="compositionally biased region" description="Low complexity" evidence="1">
    <location>
        <begin position="59"/>
        <end position="90"/>
    </location>
</feature>
<dbReference type="OrthoDB" id="3070376at2759"/>
<comment type="caution">
    <text evidence="2">The sequence shown here is derived from an EMBL/GenBank/DDBJ whole genome shotgun (WGS) entry which is preliminary data.</text>
</comment>
<sequence length="241" mass="25802">MAANCPPQLHLTLPANATSFKRSFEQFGFDLESPTTGNDVGSSSVDNGGRRDRNKRARSASSVSAHSISSSSSRSSTVVSSGEASPSSSSEAVPPIGQESVIIPPLPPRLPTPVIQDIELPDYPLTEEPSTSVAAEDSRVRRNGTSRGEDEDPFSLTLQRFGEFDTQISVLRHPRTSSLPRTPTPPPTLPPLSLAEAQQPVSIPFLLPYDPSDIPEPPRPLSPISNRAASSSSPVDDERRE</sequence>
<accession>A0A9P7VF68</accession>
<evidence type="ECO:0000313" key="2">
    <source>
        <dbReference type="EMBL" id="KAG7439831.1"/>
    </source>
</evidence>
<proteinExistence type="predicted"/>
<feature type="compositionally biased region" description="Low complexity" evidence="1">
    <location>
        <begin position="222"/>
        <end position="234"/>
    </location>
</feature>
<protein>
    <submittedName>
        <fullName evidence="2">Uncharacterized protein</fullName>
    </submittedName>
</protein>
<dbReference type="RefSeq" id="XP_043033331.1">
    <property type="nucleotide sequence ID" value="XM_043188422.1"/>
</dbReference>